<comment type="caution">
    <text evidence="3">The sequence shown here is derived from an EMBL/GenBank/DDBJ whole genome shotgun (WGS) entry which is preliminary data.</text>
</comment>
<dbReference type="EMBL" id="BOOU01000067">
    <property type="protein sequence ID" value="GII79999.1"/>
    <property type="molecule type" value="Genomic_DNA"/>
</dbReference>
<evidence type="ECO:0000259" key="1">
    <source>
        <dbReference type="Pfam" id="PF04738"/>
    </source>
</evidence>
<organism evidence="3 4">
    <name type="scientific">Sphaerisporangium rufum</name>
    <dbReference type="NCBI Taxonomy" id="1381558"/>
    <lineage>
        <taxon>Bacteria</taxon>
        <taxon>Bacillati</taxon>
        <taxon>Actinomycetota</taxon>
        <taxon>Actinomycetes</taxon>
        <taxon>Streptosporangiales</taxon>
        <taxon>Streptosporangiaceae</taxon>
        <taxon>Sphaerisporangium</taxon>
    </lineage>
</organism>
<gene>
    <name evidence="3" type="ORF">Sru01_49810</name>
</gene>
<feature type="domain" description="Lantibiotic dehydratase N-terminal" evidence="1">
    <location>
        <begin position="41"/>
        <end position="675"/>
    </location>
</feature>
<reference evidence="3" key="1">
    <citation type="submission" date="2021-01" db="EMBL/GenBank/DDBJ databases">
        <title>Whole genome shotgun sequence of Sphaerisporangium rufum NBRC 109079.</title>
        <authorList>
            <person name="Komaki H."/>
            <person name="Tamura T."/>
        </authorList>
    </citation>
    <scope>NUCLEOTIDE SEQUENCE</scope>
    <source>
        <strain evidence="3">NBRC 109079</strain>
    </source>
</reference>
<name>A0A919R5R0_9ACTN</name>
<feature type="domain" description="Thiopeptide-type bacteriocin biosynthesis" evidence="2">
    <location>
        <begin position="745"/>
        <end position="981"/>
    </location>
</feature>
<dbReference type="NCBIfam" id="TIGR03891">
    <property type="entry name" value="thiopep_ocin"/>
    <property type="match status" value="1"/>
</dbReference>
<protein>
    <submittedName>
        <fullName evidence="3">Lantibiotic dehydratase</fullName>
    </submittedName>
</protein>
<sequence>MEQFGAAGHALLRIATLPAGRVAATRDDGGDPAAHLRALTADPMVREAITVSSPALAHVLDAVHDGRPVEERRLRRAVRSTTRYVLRMATRPTPFGLMAGVAAAGFDDAAKIRLGDRPAKGVRPDAGWLLAVVRDLEGDPAVLRTLRVVRNDLCAVRGDRLVLAHLPRNVDSSAARELSIRMTPLVGVALAGADRPVRFADLAASLAEAFPGAAAAKIENVLAQLVERSVLLTELVPPDDAADPLAHVIGLLPPDAAAGLREVAAAVDAYAAAPAGGGLPAWRELTAATSRLRAEHRSPHVDLRCDADVRLPDAVAAEFAALGALLARLTPPGTGTAALRAYHDEFLERYGTARLVPVRELLDPELGLGLPAGYQGSERPEVDDEPDRFRDRVLGELVQGALLDGAREIELDDTAVDRLAHRDDGRLPPVVEIGAHLIAASTEALDAGDFRLVLANMPMPRRAGALSGRVAYLLDDLRDQAAALWREAAAAVPAQVTFETNWSRNANVARAPIVAAHRLPVGGFADRGDPAVLSLDDLTIGSTGDRMFVYAPRIGAEVAPAVLHMLVLRYNSPAPARFLCEVASAARRAIHPWDWGSVAATLPYLPRVRRGRLVLSPASWRIAAELNDLELPQDTWNRLFDRWRERWGVPREAYLTSGDNRVGLDLDAPVHRELLRHELARRPGSLLVEPPGGAGFGTGWLDGRAGELVVTLRSAQPPAPAVRGPVRLPVRTRARAVRHHPGGEWLFAKLYAAAGRQTELLRDRLPVLTDALPECVDRWFFIRYFDPAPHLRLRFHGDPARLAAEVLPLVHDWSADLCRAGLARAMLLDAYEPEVDRYGGPAALEAAERVFHADSVAVLAQLRLRLDLPTGLLAAANHVDLVRAFDPEHGDDWTAARGSAEHHAAFQAIRRTAIGFIGGADLDPRVAEIWRARRPAVARYGELVRALSRGASPAALLHMHHNRLVGVSESSEGASYAIARGAVRALRDRARHGR</sequence>
<dbReference type="InterPro" id="IPR006827">
    <property type="entry name" value="Lant_deHydtase_N"/>
</dbReference>
<accession>A0A919R5R0</accession>
<dbReference type="RefSeq" id="WP_203990245.1">
    <property type="nucleotide sequence ID" value="NZ_BOOU01000067.1"/>
</dbReference>
<dbReference type="InterPro" id="IPR023809">
    <property type="entry name" value="Thiopep_bacteriocin_synth_dom"/>
</dbReference>
<dbReference type="Pfam" id="PF14028">
    <property type="entry name" value="Lant_dehydr_C"/>
    <property type="match status" value="1"/>
</dbReference>
<evidence type="ECO:0000259" key="2">
    <source>
        <dbReference type="Pfam" id="PF14028"/>
    </source>
</evidence>
<evidence type="ECO:0000313" key="4">
    <source>
        <dbReference type="Proteomes" id="UP000655287"/>
    </source>
</evidence>
<evidence type="ECO:0000313" key="3">
    <source>
        <dbReference type="EMBL" id="GII79999.1"/>
    </source>
</evidence>
<dbReference type="AlphaFoldDB" id="A0A919R5R0"/>
<dbReference type="Proteomes" id="UP000655287">
    <property type="component" value="Unassembled WGS sequence"/>
</dbReference>
<proteinExistence type="predicted"/>
<keyword evidence="4" id="KW-1185">Reference proteome</keyword>
<dbReference type="Pfam" id="PF04738">
    <property type="entry name" value="Lant_dehydr_N"/>
    <property type="match status" value="1"/>
</dbReference>